<proteinExistence type="predicted"/>
<evidence type="ECO:0000313" key="3">
    <source>
        <dbReference type="Proteomes" id="UP000026962"/>
    </source>
</evidence>
<feature type="compositionally biased region" description="Low complexity" evidence="1">
    <location>
        <begin position="45"/>
        <end position="54"/>
    </location>
</feature>
<dbReference type="HOGENOM" id="CLU_1743499_0_0_1"/>
<dbReference type="Pfam" id="PF12056">
    <property type="entry name" value="DUF3537"/>
    <property type="match status" value="1"/>
</dbReference>
<dbReference type="InterPro" id="IPR021924">
    <property type="entry name" value="DUF3537"/>
</dbReference>
<protein>
    <submittedName>
        <fullName evidence="2">Uncharacterized protein</fullName>
    </submittedName>
</protein>
<dbReference type="AlphaFoldDB" id="A0A0E0K1C8"/>
<keyword evidence="3" id="KW-1185">Reference proteome</keyword>
<dbReference type="Gramene" id="OPUNC02G19070.1">
    <property type="protein sequence ID" value="OPUNC02G19070.1"/>
    <property type="gene ID" value="OPUNC02G19070"/>
</dbReference>
<dbReference type="EnsemblPlants" id="OPUNC02G19070.1">
    <property type="protein sequence ID" value="OPUNC02G19070.1"/>
    <property type="gene ID" value="OPUNC02G19070"/>
</dbReference>
<dbReference type="STRING" id="4537.A0A0E0K1C8"/>
<feature type="compositionally biased region" description="Basic residues" evidence="1">
    <location>
        <begin position="65"/>
        <end position="80"/>
    </location>
</feature>
<organism evidence="2">
    <name type="scientific">Oryza punctata</name>
    <name type="common">Red rice</name>
    <dbReference type="NCBI Taxonomy" id="4537"/>
    <lineage>
        <taxon>Eukaryota</taxon>
        <taxon>Viridiplantae</taxon>
        <taxon>Streptophyta</taxon>
        <taxon>Embryophyta</taxon>
        <taxon>Tracheophyta</taxon>
        <taxon>Spermatophyta</taxon>
        <taxon>Magnoliopsida</taxon>
        <taxon>Liliopsida</taxon>
        <taxon>Poales</taxon>
        <taxon>Poaceae</taxon>
        <taxon>BOP clade</taxon>
        <taxon>Oryzoideae</taxon>
        <taxon>Oryzeae</taxon>
        <taxon>Oryzinae</taxon>
        <taxon>Oryza</taxon>
    </lineage>
</organism>
<evidence type="ECO:0000313" key="2">
    <source>
        <dbReference type="EnsemblPlants" id="OPUNC02G19070.1"/>
    </source>
</evidence>
<dbReference type="Proteomes" id="UP000026962">
    <property type="component" value="Chromosome 2"/>
</dbReference>
<dbReference type="PANTHER" id="PTHR31963">
    <property type="entry name" value="RAS GUANINE NUCLEOTIDE EXCHANGE FACTOR K"/>
    <property type="match status" value="1"/>
</dbReference>
<sequence length="150" mass="16684">MGKRMCVTDAAEAAGRATATLRSRDGWGSAQAAVAEDALTRMDAAEAAGRPTAAPSSLAGWMGDRRRRRRQRWGKGKMTRRPYSLTHARQRPQNGEVTYLENNRAGITVYGFVVDRTWLHALFMIEFSLVMWLLGKTQSLPNKSPFASIQ</sequence>
<name>A0A0E0K1C8_ORYPU</name>
<dbReference type="PANTHER" id="PTHR31963:SF29">
    <property type="entry name" value="OS02G0566400 PROTEIN"/>
    <property type="match status" value="1"/>
</dbReference>
<reference evidence="2" key="1">
    <citation type="submission" date="2015-04" db="UniProtKB">
        <authorList>
            <consortium name="EnsemblPlants"/>
        </authorList>
    </citation>
    <scope>IDENTIFICATION</scope>
</reference>
<reference evidence="2" key="2">
    <citation type="submission" date="2018-05" db="EMBL/GenBank/DDBJ databases">
        <title>OpunRS2 (Oryza punctata Reference Sequence Version 2).</title>
        <authorList>
            <person name="Zhang J."/>
            <person name="Kudrna D."/>
            <person name="Lee S."/>
            <person name="Talag J."/>
            <person name="Welchert J."/>
            <person name="Wing R.A."/>
        </authorList>
    </citation>
    <scope>NUCLEOTIDE SEQUENCE [LARGE SCALE GENOMIC DNA]</scope>
</reference>
<accession>A0A0E0K1C8</accession>
<feature type="region of interest" description="Disordered" evidence="1">
    <location>
        <begin position="45"/>
        <end position="91"/>
    </location>
</feature>
<evidence type="ECO:0000256" key="1">
    <source>
        <dbReference type="SAM" id="MobiDB-lite"/>
    </source>
</evidence>